<comment type="subcellular location">
    <subcellularLocation>
        <location evidence="1">Membrane</location>
        <topology evidence="1">Multi-pass membrane protein</topology>
    </subcellularLocation>
</comment>
<keyword evidence="3" id="KW-0813">Transport</keyword>
<reference evidence="10 11" key="1">
    <citation type="submission" date="2016-08" db="EMBL/GenBank/DDBJ databases">
        <title>Genomes of anaerobic fungi encode conserved fungal cellulosomes for biomass hydrolysis.</title>
        <authorList>
            <consortium name="DOE Joint Genome Institute"/>
            <person name="Haitjema C.H."/>
            <person name="Gilmore S.P."/>
            <person name="Henske J.K."/>
            <person name="Solomon K.V."/>
            <person name="De Groot R."/>
            <person name="Kuo A."/>
            <person name="Mondo S.J."/>
            <person name="Salamov A.A."/>
            <person name="Labutti K."/>
            <person name="Zhao Z."/>
            <person name="Chiniquy J."/>
            <person name="Barry K."/>
            <person name="Brewer H.M."/>
            <person name="Purvine S.O."/>
            <person name="Wright A.T."/>
            <person name="Boxma B."/>
            <person name="Van Alen T."/>
            <person name="Hackstein J.H."/>
            <person name="Baker S.E."/>
            <person name="Grigoriev I.V."/>
            <person name="O'Malley M.A."/>
        </authorList>
    </citation>
    <scope>NUCLEOTIDE SEQUENCE [LARGE SCALE GENOMIC DNA]</scope>
    <source>
        <strain evidence="11">finn</strain>
    </source>
</reference>
<feature type="transmembrane region" description="Helical" evidence="8">
    <location>
        <begin position="363"/>
        <end position="388"/>
    </location>
</feature>
<accession>A0A1Y1VJU8</accession>
<dbReference type="STRING" id="1754191.A0A1Y1VJU8"/>
<keyword evidence="4 8" id="KW-0812">Transmembrane</keyword>
<dbReference type="PANTHER" id="PTHR43649:SF34">
    <property type="entry name" value="ABC TRANSPORTER PERIPLASMIC-BINDING PROTEIN YCJN-RELATED"/>
    <property type="match status" value="1"/>
</dbReference>
<dbReference type="AlphaFoldDB" id="A0A1Y1VJU8"/>
<sequence>MNNFSVSIENTNMMFESLLKKKKSLYDIYFYDASWTQQYCPYFVNLSKYLGKDHINKFNENIVSQLCLCDGHLIGLPVELHYEALYSNKELLKKYNKRVPKTWKELLDTGKEILEKERALNNIELIGYNGGFFDIETGICSIYEFIHSSREDINSPFPDLRSKEVLDAVLLLKEIKEEISSDEIFTSNLDYAFSKLQDGKAIFLKFYVYFTELIRTDSPYEMTSLPGINEGVSSTILTGYNIGIANSLDEEKLESALKVVKYLTSREVQKKFVLQNMTISAMTSLYDDEEVCANIKNCKMFRDAQPIAKPVDKTKDFNEYAARFSEYFYSFLYNNEDASTILRKIDDLARVYYIQINSKETSIGLIIFTLLIITIPLILLSLIFIHINKFSDHFSFLSKPSWYLIIIGIVVSLSSGFTKFGMISDIKCHLNDILFYTGYSIIYIPMLWKLIILLKLENKYSKWITKNRCKFISIFGLINLILNGLTLIDSYDIEDIIVNEGQNFQICAKNRIFTKLMYLLIIGYNIIIMTTLLLLIFIEWGLRKMYYDIRFILTSLYLNIITFIIFSVFNFLKIHNYILYFILHMSSLFIISIINYLTLYGIRLFIPQSKKSSGNESIIYDKTEVHESTYRNSENIQTNTFFSFQTKNIFSEV</sequence>
<dbReference type="InterPro" id="IPR017978">
    <property type="entry name" value="GPCR_3_C"/>
</dbReference>
<keyword evidence="7 8" id="KW-0472">Membrane</keyword>
<evidence type="ECO:0000256" key="7">
    <source>
        <dbReference type="ARBA" id="ARBA00023136"/>
    </source>
</evidence>
<dbReference type="SUPFAM" id="SSF53850">
    <property type="entry name" value="Periplasmic binding protein-like II"/>
    <property type="match status" value="1"/>
</dbReference>
<keyword evidence="6 8" id="KW-1133">Transmembrane helix</keyword>
<evidence type="ECO:0000259" key="9">
    <source>
        <dbReference type="Pfam" id="PF00003"/>
    </source>
</evidence>
<dbReference type="PANTHER" id="PTHR43649">
    <property type="entry name" value="ARABINOSE-BINDING PROTEIN-RELATED"/>
    <property type="match status" value="1"/>
</dbReference>
<dbReference type="OrthoDB" id="2118873at2759"/>
<organism evidence="10 11">
    <name type="scientific">Piromyces finnis</name>
    <dbReference type="NCBI Taxonomy" id="1754191"/>
    <lineage>
        <taxon>Eukaryota</taxon>
        <taxon>Fungi</taxon>
        <taxon>Fungi incertae sedis</taxon>
        <taxon>Chytridiomycota</taxon>
        <taxon>Chytridiomycota incertae sedis</taxon>
        <taxon>Neocallimastigomycetes</taxon>
        <taxon>Neocallimastigales</taxon>
        <taxon>Neocallimastigaceae</taxon>
        <taxon>Piromyces</taxon>
    </lineage>
</organism>
<comment type="similarity">
    <text evidence="2">Belongs to the bacterial solute-binding protein 1 family.</text>
</comment>
<gene>
    <name evidence="10" type="ORF">BCR36DRAFT_111115</name>
</gene>
<name>A0A1Y1VJU8_9FUNG</name>
<dbReference type="GO" id="GO:0004930">
    <property type="term" value="F:G protein-coupled receptor activity"/>
    <property type="evidence" value="ECO:0007669"/>
    <property type="project" value="InterPro"/>
</dbReference>
<dbReference type="Proteomes" id="UP000193719">
    <property type="component" value="Unassembled WGS sequence"/>
</dbReference>
<comment type="caution">
    <text evidence="10">The sequence shown here is derived from an EMBL/GenBank/DDBJ whole genome shotgun (WGS) entry which is preliminary data.</text>
</comment>
<proteinExistence type="inferred from homology"/>
<dbReference type="EMBL" id="MCFH01000004">
    <property type="protein sequence ID" value="ORX58372.1"/>
    <property type="molecule type" value="Genomic_DNA"/>
</dbReference>
<reference evidence="10 11" key="2">
    <citation type="submission" date="2016-08" db="EMBL/GenBank/DDBJ databases">
        <title>Pervasive Adenine N6-methylation of Active Genes in Fungi.</title>
        <authorList>
            <consortium name="DOE Joint Genome Institute"/>
            <person name="Mondo S.J."/>
            <person name="Dannebaum R.O."/>
            <person name="Kuo R.C."/>
            <person name="Labutti K."/>
            <person name="Haridas S."/>
            <person name="Kuo A."/>
            <person name="Salamov A."/>
            <person name="Ahrendt S.R."/>
            <person name="Lipzen A."/>
            <person name="Sullivan W."/>
            <person name="Andreopoulos W.B."/>
            <person name="Clum A."/>
            <person name="Lindquist E."/>
            <person name="Daum C."/>
            <person name="Ramamoorthy G.K."/>
            <person name="Gryganskyi A."/>
            <person name="Culley D."/>
            <person name="Magnuson J.K."/>
            <person name="James T.Y."/>
            <person name="O'Malley M.A."/>
            <person name="Stajich J.E."/>
            <person name="Spatafora J.W."/>
            <person name="Visel A."/>
            <person name="Grigoriev I.V."/>
        </authorList>
    </citation>
    <scope>NUCLEOTIDE SEQUENCE [LARGE SCALE GENOMIC DNA]</scope>
    <source>
        <strain evidence="11">finn</strain>
    </source>
</reference>
<feature type="transmembrane region" description="Helical" evidence="8">
    <location>
        <begin position="433"/>
        <end position="451"/>
    </location>
</feature>
<feature type="transmembrane region" description="Helical" evidence="8">
    <location>
        <begin position="550"/>
        <end position="572"/>
    </location>
</feature>
<feature type="transmembrane region" description="Helical" evidence="8">
    <location>
        <begin position="400"/>
        <end position="421"/>
    </location>
</feature>
<evidence type="ECO:0000256" key="8">
    <source>
        <dbReference type="SAM" id="Phobius"/>
    </source>
</evidence>
<keyword evidence="5" id="KW-0732">Signal</keyword>
<keyword evidence="11" id="KW-1185">Reference proteome</keyword>
<evidence type="ECO:0000256" key="2">
    <source>
        <dbReference type="ARBA" id="ARBA00008520"/>
    </source>
</evidence>
<evidence type="ECO:0000256" key="6">
    <source>
        <dbReference type="ARBA" id="ARBA00022989"/>
    </source>
</evidence>
<dbReference type="InterPro" id="IPR006059">
    <property type="entry name" value="SBP"/>
</dbReference>
<evidence type="ECO:0000313" key="10">
    <source>
        <dbReference type="EMBL" id="ORX58372.1"/>
    </source>
</evidence>
<evidence type="ECO:0000313" key="11">
    <source>
        <dbReference type="Proteomes" id="UP000193719"/>
    </source>
</evidence>
<protein>
    <recommendedName>
        <fullName evidence="9">G-protein coupled receptors family 3 profile domain-containing protein</fullName>
    </recommendedName>
</protein>
<dbReference type="Pfam" id="PF00003">
    <property type="entry name" value="7tm_3"/>
    <property type="match status" value="1"/>
</dbReference>
<feature type="transmembrane region" description="Helical" evidence="8">
    <location>
        <begin position="578"/>
        <end position="602"/>
    </location>
</feature>
<evidence type="ECO:0000256" key="5">
    <source>
        <dbReference type="ARBA" id="ARBA00022729"/>
    </source>
</evidence>
<evidence type="ECO:0000256" key="3">
    <source>
        <dbReference type="ARBA" id="ARBA00022448"/>
    </source>
</evidence>
<dbReference type="InterPro" id="IPR050490">
    <property type="entry name" value="Bact_solute-bd_prot1"/>
</dbReference>
<dbReference type="Gene3D" id="3.40.190.10">
    <property type="entry name" value="Periplasmic binding protein-like II"/>
    <property type="match status" value="2"/>
</dbReference>
<feature type="transmembrane region" description="Helical" evidence="8">
    <location>
        <begin position="516"/>
        <end position="538"/>
    </location>
</feature>
<evidence type="ECO:0000256" key="4">
    <source>
        <dbReference type="ARBA" id="ARBA00022692"/>
    </source>
</evidence>
<feature type="domain" description="G-protein coupled receptors family 3 profile" evidence="9">
    <location>
        <begin position="362"/>
        <end position="593"/>
    </location>
</feature>
<dbReference type="GO" id="GO:0016020">
    <property type="term" value="C:membrane"/>
    <property type="evidence" value="ECO:0007669"/>
    <property type="project" value="UniProtKB-SubCell"/>
</dbReference>
<evidence type="ECO:0000256" key="1">
    <source>
        <dbReference type="ARBA" id="ARBA00004141"/>
    </source>
</evidence>
<feature type="transmembrane region" description="Helical" evidence="8">
    <location>
        <begin position="471"/>
        <end position="488"/>
    </location>
</feature>
<dbReference type="Pfam" id="PF13416">
    <property type="entry name" value="SBP_bac_8"/>
    <property type="match status" value="1"/>
</dbReference>